<name>A0A382DW68_9ZZZZ</name>
<organism evidence="2">
    <name type="scientific">marine metagenome</name>
    <dbReference type="NCBI Taxonomy" id="408172"/>
    <lineage>
        <taxon>unclassified sequences</taxon>
        <taxon>metagenomes</taxon>
        <taxon>ecological metagenomes</taxon>
    </lineage>
</organism>
<feature type="region of interest" description="Disordered" evidence="1">
    <location>
        <begin position="1"/>
        <end position="23"/>
    </location>
</feature>
<dbReference type="EMBL" id="UINC01041283">
    <property type="protein sequence ID" value="SVB42342.1"/>
    <property type="molecule type" value="Genomic_DNA"/>
</dbReference>
<reference evidence="2" key="1">
    <citation type="submission" date="2018-05" db="EMBL/GenBank/DDBJ databases">
        <authorList>
            <person name="Lanie J.A."/>
            <person name="Ng W.-L."/>
            <person name="Kazmierczak K.M."/>
            <person name="Andrzejewski T.M."/>
            <person name="Davidsen T.M."/>
            <person name="Wayne K.J."/>
            <person name="Tettelin H."/>
            <person name="Glass J.I."/>
            <person name="Rusch D."/>
            <person name="Podicherti R."/>
            <person name="Tsui H.-C.T."/>
            <person name="Winkler M.E."/>
        </authorList>
    </citation>
    <scope>NUCLEOTIDE SEQUENCE</scope>
</reference>
<dbReference type="AlphaFoldDB" id="A0A382DW68"/>
<evidence type="ECO:0000256" key="1">
    <source>
        <dbReference type="SAM" id="MobiDB-lite"/>
    </source>
</evidence>
<accession>A0A382DW68</accession>
<sequence>PPQTENNNFDKKQHLHQPNPPGV</sequence>
<feature type="non-terminal residue" evidence="2">
    <location>
        <position position="1"/>
    </location>
</feature>
<gene>
    <name evidence="2" type="ORF">METZ01_LOCUS195196</name>
</gene>
<protein>
    <submittedName>
        <fullName evidence="2">Uncharacterized protein</fullName>
    </submittedName>
</protein>
<evidence type="ECO:0000313" key="2">
    <source>
        <dbReference type="EMBL" id="SVB42342.1"/>
    </source>
</evidence>
<proteinExistence type="predicted"/>